<reference evidence="9 10" key="1">
    <citation type="submission" date="2013-02" db="EMBL/GenBank/DDBJ databases">
        <title>Genome sequence of Candida maltosa Xu316, a potential industrial strain for xylitol and ethanol production.</title>
        <authorList>
            <person name="Yu J."/>
            <person name="Wang Q."/>
            <person name="Geng X."/>
            <person name="Bao W."/>
            <person name="He P."/>
            <person name="Cai J."/>
        </authorList>
    </citation>
    <scope>NUCLEOTIDE SEQUENCE [LARGE SCALE GENOMIC DNA]</scope>
    <source>
        <strain evidence="10">Xu316</strain>
    </source>
</reference>
<evidence type="ECO:0000256" key="2">
    <source>
        <dbReference type="ARBA" id="ARBA00020977"/>
    </source>
</evidence>
<dbReference type="OMA" id="ILHDQIT"/>
<dbReference type="GO" id="GO:0015031">
    <property type="term" value="P:protein transport"/>
    <property type="evidence" value="ECO:0007669"/>
    <property type="project" value="UniProtKB-KW"/>
</dbReference>
<proteinExistence type="predicted"/>
<keyword evidence="6" id="KW-0472">Membrane</keyword>
<gene>
    <name evidence="9" type="ORF">G210_0577</name>
</gene>
<sequence length="259" mass="30322">MEPKEEEDFDILNGSDEFPYPVSIIGTDFKNFNQDEIDTFLFTKHRFNSLDSLIKDLTTLHTNLNENLLNLVNEDYADFIKLGKSITLDREEDLITCILEDLKDFKFEMMGYLNRFDGLDIKIKVFLENRERLVSLKTFAKLNLILHDQLIEFDHLINVEDEDELTNVVFKKLTSLYISIINISSFLNDNDDYGCLFNNNYVKNKIGSISLEFKSFLDQLIKKELKKSKTNRNSNLIFELLNVYKLIGKETDLLSLLKK</sequence>
<protein>
    <recommendedName>
        <fullName evidence="2">Conserved oligomeric Golgi complex subunit 2</fullName>
    </recommendedName>
    <alternativeName>
        <fullName evidence="7">Component of oligomeric Golgi complex 2</fullName>
    </alternativeName>
</protein>
<dbReference type="GO" id="GO:0000139">
    <property type="term" value="C:Golgi membrane"/>
    <property type="evidence" value="ECO:0007669"/>
    <property type="project" value="UniProtKB-SubCell"/>
</dbReference>
<evidence type="ECO:0000313" key="9">
    <source>
        <dbReference type="EMBL" id="EMG48809.1"/>
    </source>
</evidence>
<evidence type="ECO:0000256" key="3">
    <source>
        <dbReference type="ARBA" id="ARBA00022448"/>
    </source>
</evidence>
<accession>M3K251</accession>
<comment type="caution">
    <text evidence="9">The sequence shown here is derived from an EMBL/GenBank/DDBJ whole genome shotgun (WGS) entry which is preliminary data.</text>
</comment>
<evidence type="ECO:0000256" key="7">
    <source>
        <dbReference type="ARBA" id="ARBA00031344"/>
    </source>
</evidence>
<keyword evidence="10" id="KW-1185">Reference proteome</keyword>
<keyword evidence="5" id="KW-0333">Golgi apparatus</keyword>
<keyword evidence="4" id="KW-0653">Protein transport</keyword>
<evidence type="ECO:0000259" key="8">
    <source>
        <dbReference type="Pfam" id="PF06148"/>
    </source>
</evidence>
<evidence type="ECO:0000256" key="5">
    <source>
        <dbReference type="ARBA" id="ARBA00023034"/>
    </source>
</evidence>
<feature type="domain" description="Conserved oligomeric Golgi complex subunit 2 N-terminal" evidence="8">
    <location>
        <begin position="37"/>
        <end position="86"/>
    </location>
</feature>
<evidence type="ECO:0000256" key="6">
    <source>
        <dbReference type="ARBA" id="ARBA00023136"/>
    </source>
</evidence>
<dbReference type="HOGENOM" id="CLU_091755_0_0_1"/>
<organism evidence="9 10">
    <name type="scientific">Candida maltosa (strain Xu316)</name>
    <name type="common">Yeast</name>
    <dbReference type="NCBI Taxonomy" id="1245528"/>
    <lineage>
        <taxon>Eukaryota</taxon>
        <taxon>Fungi</taxon>
        <taxon>Dikarya</taxon>
        <taxon>Ascomycota</taxon>
        <taxon>Saccharomycotina</taxon>
        <taxon>Pichiomycetes</taxon>
        <taxon>Debaryomycetaceae</taxon>
        <taxon>Candida/Lodderomyces clade</taxon>
        <taxon>Candida</taxon>
    </lineage>
</organism>
<dbReference type="Proteomes" id="UP000011777">
    <property type="component" value="Unassembled WGS sequence"/>
</dbReference>
<evidence type="ECO:0000256" key="1">
    <source>
        <dbReference type="ARBA" id="ARBA00004395"/>
    </source>
</evidence>
<dbReference type="AlphaFoldDB" id="M3K251"/>
<evidence type="ECO:0000313" key="10">
    <source>
        <dbReference type="Proteomes" id="UP000011777"/>
    </source>
</evidence>
<name>M3K251_CANMX</name>
<dbReference type="eggNOG" id="KOG2307">
    <property type="taxonomic scope" value="Eukaryota"/>
</dbReference>
<dbReference type="EMBL" id="AOGT01000967">
    <property type="protein sequence ID" value="EMG48809.1"/>
    <property type="molecule type" value="Genomic_DNA"/>
</dbReference>
<dbReference type="InterPro" id="IPR024602">
    <property type="entry name" value="COG_su2_N"/>
</dbReference>
<comment type="subcellular location">
    <subcellularLocation>
        <location evidence="1">Golgi apparatus membrane</location>
        <topology evidence="1">Peripheral membrane protein</topology>
    </subcellularLocation>
</comment>
<keyword evidence="3" id="KW-0813">Transport</keyword>
<evidence type="ECO:0000256" key="4">
    <source>
        <dbReference type="ARBA" id="ARBA00022927"/>
    </source>
</evidence>
<dbReference type="OrthoDB" id="332281at2759"/>
<dbReference type="Pfam" id="PF06148">
    <property type="entry name" value="COG2_N"/>
    <property type="match status" value="1"/>
</dbReference>
<dbReference type="STRING" id="1245528.M3K251"/>